<dbReference type="Pfam" id="PF08922">
    <property type="entry name" value="DUF1905"/>
    <property type="match status" value="1"/>
</dbReference>
<protein>
    <recommendedName>
        <fullName evidence="3">DUF1905 domain-containing protein</fullName>
    </recommendedName>
</protein>
<keyword evidence="2" id="KW-1185">Reference proteome</keyword>
<dbReference type="Proteomes" id="UP001501079">
    <property type="component" value="Unassembled WGS sequence"/>
</dbReference>
<dbReference type="EMBL" id="BAABBW010000001">
    <property type="protein sequence ID" value="GAA4167976.1"/>
    <property type="molecule type" value="Genomic_DNA"/>
</dbReference>
<dbReference type="RefSeq" id="WP_344751442.1">
    <property type="nucleotide sequence ID" value="NZ_BAABBW010000001.1"/>
</dbReference>
<evidence type="ECO:0000313" key="2">
    <source>
        <dbReference type="Proteomes" id="UP001501079"/>
    </source>
</evidence>
<proteinExistence type="predicted"/>
<sequence>MRFQTIVEPPEPMRGLEIPAAGVASLGGGKRPRVVVTLGGHTWRTRVAVMRGRSLIGLSIANRTATGVEVGQEVTVEVVLDEEPITAAEPTDLTSALEAEPAARAAFDRLTVSQQRQHIRVVEQAKGARTRTRRINALVSGLIERS</sequence>
<dbReference type="InterPro" id="IPR037079">
    <property type="entry name" value="AF2212/PG0164-like_sf"/>
</dbReference>
<accession>A0ABP7ZQF7</accession>
<evidence type="ECO:0008006" key="3">
    <source>
        <dbReference type="Google" id="ProtNLM"/>
    </source>
</evidence>
<comment type="caution">
    <text evidence="1">The sequence shown here is derived from an EMBL/GenBank/DDBJ whole genome shotgun (WGS) entry which is preliminary data.</text>
</comment>
<dbReference type="SUPFAM" id="SSF141694">
    <property type="entry name" value="AF2212/PG0164-like"/>
    <property type="match status" value="1"/>
</dbReference>
<reference evidence="2" key="1">
    <citation type="journal article" date="2019" name="Int. J. Syst. Evol. Microbiol.">
        <title>The Global Catalogue of Microorganisms (GCM) 10K type strain sequencing project: providing services to taxonomists for standard genome sequencing and annotation.</title>
        <authorList>
            <consortium name="The Broad Institute Genomics Platform"/>
            <consortium name="The Broad Institute Genome Sequencing Center for Infectious Disease"/>
            <person name="Wu L."/>
            <person name="Ma J."/>
        </authorList>
    </citation>
    <scope>NUCLEOTIDE SEQUENCE [LARGE SCALE GENOMIC DNA]</scope>
    <source>
        <strain evidence="2">JCM 17591</strain>
    </source>
</reference>
<name>A0ABP7ZQF7_9MICO</name>
<gene>
    <name evidence="1" type="ORF">GCM10022287_02390</name>
</gene>
<evidence type="ECO:0000313" key="1">
    <source>
        <dbReference type="EMBL" id="GAA4167976.1"/>
    </source>
</evidence>
<dbReference type="InterPro" id="IPR015018">
    <property type="entry name" value="DUF1905"/>
</dbReference>
<dbReference type="Gene3D" id="2.40.30.100">
    <property type="entry name" value="AF2212/PG0164-like"/>
    <property type="match status" value="1"/>
</dbReference>
<organism evidence="1 2">
    <name type="scientific">Gryllotalpicola koreensis</name>
    <dbReference type="NCBI Taxonomy" id="993086"/>
    <lineage>
        <taxon>Bacteria</taxon>
        <taxon>Bacillati</taxon>
        <taxon>Actinomycetota</taxon>
        <taxon>Actinomycetes</taxon>
        <taxon>Micrococcales</taxon>
        <taxon>Microbacteriaceae</taxon>
        <taxon>Gryllotalpicola</taxon>
    </lineage>
</organism>
<dbReference type="Pfam" id="PF13376">
    <property type="entry name" value="OmdA"/>
    <property type="match status" value="1"/>
</dbReference>